<dbReference type="InterPro" id="IPR011992">
    <property type="entry name" value="EF-hand-dom_pair"/>
</dbReference>
<feature type="transmembrane region" description="Helical" evidence="13">
    <location>
        <begin position="510"/>
        <end position="528"/>
    </location>
</feature>
<dbReference type="SUPFAM" id="SSF90112">
    <property type="entry name" value="Neurotransmitter-gated ion-channel transmembrane pore"/>
    <property type="match status" value="1"/>
</dbReference>
<feature type="compositionally biased region" description="Basic and acidic residues" evidence="12">
    <location>
        <begin position="380"/>
        <end position="389"/>
    </location>
</feature>
<sequence>MWRLVLLAAAQGLQLECPTTDDILANLTAEYDVLSHPGKRSKQPTHVGLQLMVASIVKVEQKQQQLALEGYFRSEWVDPRLAQAGPCNETVVITLPQPQGQPAIWQPDIFFDNSVSEWYGFGSLTIYPDGRVFRSRRFHHTFSCRMNFEALPFDGHDCMVAMSSYSWDVENVNATAFSNGAVDIDPEYDGTNEFRLTTVSDDVQTTWFGTGLNRKGYAYIYVYMHLDRRPTAYMMFVFGTCMLFALVAWSGLFINRAIAPARVTIAVIPVLIMLNLETNVTSTLPPLNYLTWLTSYLLLMKLFSISVVFEYALVAFLMQLEAARERQFEACKHIAAALKKKRVDEEACIAQEIVQLAERSPQITVTRKEPRAAWSNPGTRGRDAQARDPAAHATGDDFLNIGAHGREASKLSRLDPARNFAKLEKHFDLDKSGDLGWKEVQRGFRRLGQYWSKDQVQELFYRLGIQGQTLPSADFQKLMMDIDQFMPGKAMSITFSEHPPSLQVDLVFRYAYITGVIGTTVTWTVLAFL</sequence>
<evidence type="ECO:0000313" key="17">
    <source>
        <dbReference type="Proteomes" id="UP001178507"/>
    </source>
</evidence>
<keyword evidence="8 13" id="KW-1133">Transmembrane helix</keyword>
<dbReference type="InterPro" id="IPR036719">
    <property type="entry name" value="Neuro-gated_channel_TM_sf"/>
</dbReference>
<evidence type="ECO:0000256" key="2">
    <source>
        <dbReference type="ARBA" id="ARBA00004236"/>
    </source>
</evidence>
<name>A0AA36N2X9_9DINO</name>
<dbReference type="PROSITE" id="PS00018">
    <property type="entry name" value="EF_HAND_1"/>
    <property type="match status" value="1"/>
</dbReference>
<dbReference type="SUPFAM" id="SSF63712">
    <property type="entry name" value="Nicotinic receptor ligand binding domain-like"/>
    <property type="match status" value="1"/>
</dbReference>
<dbReference type="Gene3D" id="1.20.58.390">
    <property type="entry name" value="Neurotransmitter-gated ion-channel transmembrane domain"/>
    <property type="match status" value="1"/>
</dbReference>
<dbReference type="InterPro" id="IPR006028">
    <property type="entry name" value="GABAA/Glycine_rcpt"/>
</dbReference>
<evidence type="ECO:0000256" key="11">
    <source>
        <dbReference type="ARBA" id="ARBA00023303"/>
    </source>
</evidence>
<feature type="transmembrane region" description="Helical" evidence="13">
    <location>
        <begin position="259"/>
        <end position="276"/>
    </location>
</feature>
<dbReference type="Pfam" id="PF02931">
    <property type="entry name" value="Neur_chan_LBD"/>
    <property type="match status" value="1"/>
</dbReference>
<feature type="transmembrane region" description="Helical" evidence="13">
    <location>
        <begin position="232"/>
        <end position="252"/>
    </location>
</feature>
<dbReference type="InterPro" id="IPR006202">
    <property type="entry name" value="Neur_chan_lig-bd"/>
</dbReference>
<keyword evidence="17" id="KW-1185">Reference proteome</keyword>
<keyword evidence="11" id="KW-0407">Ion channel</keyword>
<accession>A0AA36N2X9</accession>
<dbReference type="GO" id="GO:0005886">
    <property type="term" value="C:plasma membrane"/>
    <property type="evidence" value="ECO:0007669"/>
    <property type="project" value="UniProtKB-SubCell"/>
</dbReference>
<keyword evidence="7" id="KW-0106">Calcium</keyword>
<dbReference type="InterPro" id="IPR036734">
    <property type="entry name" value="Neur_chan_lig-bd_sf"/>
</dbReference>
<evidence type="ECO:0000256" key="7">
    <source>
        <dbReference type="ARBA" id="ARBA00022837"/>
    </source>
</evidence>
<comment type="subcellular location">
    <subcellularLocation>
        <location evidence="2">Cell membrane</location>
    </subcellularLocation>
    <subcellularLocation>
        <location evidence="1">Membrane</location>
        <topology evidence="1">Multi-pass membrane protein</topology>
    </subcellularLocation>
</comment>
<evidence type="ECO:0000256" key="13">
    <source>
        <dbReference type="SAM" id="Phobius"/>
    </source>
</evidence>
<evidence type="ECO:0000256" key="9">
    <source>
        <dbReference type="ARBA" id="ARBA00023065"/>
    </source>
</evidence>
<dbReference type="InterPro" id="IPR018247">
    <property type="entry name" value="EF_Hand_1_Ca_BS"/>
</dbReference>
<keyword evidence="5 13" id="KW-0812">Transmembrane</keyword>
<keyword evidence="4" id="KW-1003">Cell membrane</keyword>
<dbReference type="Gene3D" id="2.70.170.10">
    <property type="entry name" value="Neurotransmitter-gated ion-channel ligand-binding domain"/>
    <property type="match status" value="1"/>
</dbReference>
<keyword evidence="3" id="KW-0813">Transport</keyword>
<feature type="transmembrane region" description="Helical" evidence="13">
    <location>
        <begin position="296"/>
        <end position="318"/>
    </location>
</feature>
<reference evidence="16" key="1">
    <citation type="submission" date="2023-08" db="EMBL/GenBank/DDBJ databases">
        <authorList>
            <person name="Chen Y."/>
            <person name="Shah S."/>
            <person name="Dougan E. K."/>
            <person name="Thang M."/>
            <person name="Chan C."/>
        </authorList>
    </citation>
    <scope>NUCLEOTIDE SEQUENCE</scope>
</reference>
<protein>
    <recommendedName>
        <fullName evidence="15">EF-hand domain-containing protein</fullName>
    </recommendedName>
</protein>
<dbReference type="GO" id="GO:0005509">
    <property type="term" value="F:calcium ion binding"/>
    <property type="evidence" value="ECO:0007669"/>
    <property type="project" value="InterPro"/>
</dbReference>
<proteinExistence type="predicted"/>
<dbReference type="InterPro" id="IPR038050">
    <property type="entry name" value="Neuro_actylchol_rec"/>
</dbReference>
<evidence type="ECO:0000256" key="3">
    <source>
        <dbReference type="ARBA" id="ARBA00022448"/>
    </source>
</evidence>
<dbReference type="InterPro" id="IPR006201">
    <property type="entry name" value="Neur_channel"/>
</dbReference>
<evidence type="ECO:0000256" key="1">
    <source>
        <dbReference type="ARBA" id="ARBA00004141"/>
    </source>
</evidence>
<dbReference type="PROSITE" id="PS50222">
    <property type="entry name" value="EF_HAND_2"/>
    <property type="match status" value="1"/>
</dbReference>
<dbReference type="PANTHER" id="PTHR18945">
    <property type="entry name" value="NEUROTRANSMITTER GATED ION CHANNEL"/>
    <property type="match status" value="1"/>
</dbReference>
<dbReference type="InterPro" id="IPR002048">
    <property type="entry name" value="EF_hand_dom"/>
</dbReference>
<gene>
    <name evidence="16" type="ORF">EVOR1521_LOCUS15788</name>
</gene>
<dbReference type="EMBL" id="CAUJNA010002057">
    <property type="protein sequence ID" value="CAJ1390318.1"/>
    <property type="molecule type" value="Genomic_DNA"/>
</dbReference>
<keyword evidence="6 14" id="KW-0732">Signal</keyword>
<keyword evidence="10 13" id="KW-0472">Membrane</keyword>
<feature type="domain" description="EF-hand" evidence="15">
    <location>
        <begin position="415"/>
        <end position="450"/>
    </location>
</feature>
<feature type="chain" id="PRO_5041433518" description="EF-hand domain-containing protein" evidence="14">
    <location>
        <begin position="16"/>
        <end position="529"/>
    </location>
</feature>
<evidence type="ECO:0000256" key="8">
    <source>
        <dbReference type="ARBA" id="ARBA00022989"/>
    </source>
</evidence>
<dbReference type="GO" id="GO:0004888">
    <property type="term" value="F:transmembrane signaling receptor activity"/>
    <property type="evidence" value="ECO:0007669"/>
    <property type="project" value="InterPro"/>
</dbReference>
<keyword evidence="9" id="KW-0406">Ion transport</keyword>
<feature type="region of interest" description="Disordered" evidence="12">
    <location>
        <begin position="367"/>
        <end position="389"/>
    </location>
</feature>
<dbReference type="AlphaFoldDB" id="A0AA36N2X9"/>
<organism evidence="16 17">
    <name type="scientific">Effrenium voratum</name>
    <dbReference type="NCBI Taxonomy" id="2562239"/>
    <lineage>
        <taxon>Eukaryota</taxon>
        <taxon>Sar</taxon>
        <taxon>Alveolata</taxon>
        <taxon>Dinophyceae</taxon>
        <taxon>Suessiales</taxon>
        <taxon>Symbiodiniaceae</taxon>
        <taxon>Effrenium</taxon>
    </lineage>
</organism>
<evidence type="ECO:0000313" key="16">
    <source>
        <dbReference type="EMBL" id="CAJ1390318.1"/>
    </source>
</evidence>
<feature type="signal peptide" evidence="14">
    <location>
        <begin position="1"/>
        <end position="15"/>
    </location>
</feature>
<comment type="caution">
    <text evidence="16">The sequence shown here is derived from an EMBL/GenBank/DDBJ whole genome shotgun (WGS) entry which is preliminary data.</text>
</comment>
<dbReference type="Proteomes" id="UP001178507">
    <property type="component" value="Unassembled WGS sequence"/>
</dbReference>
<evidence type="ECO:0000256" key="6">
    <source>
        <dbReference type="ARBA" id="ARBA00022729"/>
    </source>
</evidence>
<dbReference type="PRINTS" id="PR00253">
    <property type="entry name" value="GABAARECEPTR"/>
</dbReference>
<dbReference type="SUPFAM" id="SSF47473">
    <property type="entry name" value="EF-hand"/>
    <property type="match status" value="1"/>
</dbReference>
<evidence type="ECO:0000259" key="15">
    <source>
        <dbReference type="PROSITE" id="PS50222"/>
    </source>
</evidence>
<evidence type="ECO:0000256" key="10">
    <source>
        <dbReference type="ARBA" id="ARBA00023136"/>
    </source>
</evidence>
<evidence type="ECO:0000256" key="4">
    <source>
        <dbReference type="ARBA" id="ARBA00022475"/>
    </source>
</evidence>
<evidence type="ECO:0000256" key="12">
    <source>
        <dbReference type="SAM" id="MobiDB-lite"/>
    </source>
</evidence>
<evidence type="ECO:0000256" key="14">
    <source>
        <dbReference type="SAM" id="SignalP"/>
    </source>
</evidence>
<evidence type="ECO:0000256" key="5">
    <source>
        <dbReference type="ARBA" id="ARBA00022692"/>
    </source>
</evidence>
<dbReference type="GO" id="GO:0005230">
    <property type="term" value="F:extracellular ligand-gated monoatomic ion channel activity"/>
    <property type="evidence" value="ECO:0007669"/>
    <property type="project" value="InterPro"/>
</dbReference>